<dbReference type="OrthoDB" id="1192047at2759"/>
<feature type="compositionally biased region" description="Low complexity" evidence="1">
    <location>
        <begin position="28"/>
        <end position="41"/>
    </location>
</feature>
<evidence type="ECO:0000256" key="1">
    <source>
        <dbReference type="SAM" id="MobiDB-lite"/>
    </source>
</evidence>
<dbReference type="AlphaFoldDB" id="A0A2P5CP56"/>
<dbReference type="Proteomes" id="UP000237105">
    <property type="component" value="Unassembled WGS sequence"/>
</dbReference>
<sequence length="90" mass="9729">MDVFIPEEYVMRRRMERKAASSGNGKKSTNTSTITSTSTSSKMASDSGCCNFEKEKIKAPQPSFGGDQNKFLVSSGVLSDNNIVFTCCSA</sequence>
<keyword evidence="3" id="KW-1185">Reference proteome</keyword>
<reference evidence="3" key="1">
    <citation type="submission" date="2016-06" db="EMBL/GenBank/DDBJ databases">
        <title>Parallel loss of symbiosis genes in relatives of nitrogen-fixing non-legume Parasponia.</title>
        <authorList>
            <person name="Van Velzen R."/>
            <person name="Holmer R."/>
            <person name="Bu F."/>
            <person name="Rutten L."/>
            <person name="Van Zeijl A."/>
            <person name="Liu W."/>
            <person name="Santuari L."/>
            <person name="Cao Q."/>
            <person name="Sharma T."/>
            <person name="Shen D."/>
            <person name="Roswanjaya Y."/>
            <person name="Wardhani T."/>
            <person name="Kalhor M.S."/>
            <person name="Jansen J."/>
            <person name="Van den Hoogen J."/>
            <person name="Gungor B."/>
            <person name="Hartog M."/>
            <person name="Hontelez J."/>
            <person name="Verver J."/>
            <person name="Yang W.-C."/>
            <person name="Schijlen E."/>
            <person name="Repin R."/>
            <person name="Schilthuizen M."/>
            <person name="Schranz E."/>
            <person name="Heidstra R."/>
            <person name="Miyata K."/>
            <person name="Fedorova E."/>
            <person name="Kohlen W."/>
            <person name="Bisseling T."/>
            <person name="Smit S."/>
            <person name="Geurts R."/>
        </authorList>
    </citation>
    <scope>NUCLEOTIDE SEQUENCE [LARGE SCALE GENOMIC DNA]</scope>
    <source>
        <strain evidence="3">cv. WU1-14</strain>
    </source>
</reference>
<accession>A0A2P5CP56</accession>
<dbReference type="EMBL" id="JXTB01000109">
    <property type="protein sequence ID" value="PON62829.1"/>
    <property type="molecule type" value="Genomic_DNA"/>
</dbReference>
<name>A0A2P5CP56_PARAD</name>
<feature type="region of interest" description="Disordered" evidence="1">
    <location>
        <begin position="15"/>
        <end position="46"/>
    </location>
</feature>
<organism evidence="2 3">
    <name type="scientific">Parasponia andersonii</name>
    <name type="common">Sponia andersonii</name>
    <dbReference type="NCBI Taxonomy" id="3476"/>
    <lineage>
        <taxon>Eukaryota</taxon>
        <taxon>Viridiplantae</taxon>
        <taxon>Streptophyta</taxon>
        <taxon>Embryophyta</taxon>
        <taxon>Tracheophyta</taxon>
        <taxon>Spermatophyta</taxon>
        <taxon>Magnoliopsida</taxon>
        <taxon>eudicotyledons</taxon>
        <taxon>Gunneridae</taxon>
        <taxon>Pentapetalae</taxon>
        <taxon>rosids</taxon>
        <taxon>fabids</taxon>
        <taxon>Rosales</taxon>
        <taxon>Cannabaceae</taxon>
        <taxon>Parasponia</taxon>
    </lineage>
</organism>
<evidence type="ECO:0000313" key="2">
    <source>
        <dbReference type="EMBL" id="PON62829.1"/>
    </source>
</evidence>
<proteinExistence type="predicted"/>
<comment type="caution">
    <text evidence="2">The sequence shown here is derived from an EMBL/GenBank/DDBJ whole genome shotgun (WGS) entry which is preliminary data.</text>
</comment>
<gene>
    <name evidence="2" type="ORF">PanWU01x14_135050</name>
</gene>
<evidence type="ECO:0000313" key="3">
    <source>
        <dbReference type="Proteomes" id="UP000237105"/>
    </source>
</evidence>
<protein>
    <submittedName>
        <fullName evidence="2">Nucleotide binding protein</fullName>
    </submittedName>
</protein>